<comment type="caution">
    <text evidence="2">The sequence shown here is derived from an EMBL/GenBank/DDBJ whole genome shotgun (WGS) entry which is preliminary data.</text>
</comment>
<name>A0A0N0P3Z2_LEPSE</name>
<dbReference type="VEuPathDB" id="TriTrypDB:Lsey_0278_0090"/>
<evidence type="ECO:0000256" key="1">
    <source>
        <dbReference type="SAM" id="MobiDB-lite"/>
    </source>
</evidence>
<feature type="region of interest" description="Disordered" evidence="1">
    <location>
        <begin position="574"/>
        <end position="600"/>
    </location>
</feature>
<keyword evidence="3" id="KW-1185">Reference proteome</keyword>
<feature type="region of interest" description="Disordered" evidence="1">
    <location>
        <begin position="1"/>
        <end position="23"/>
    </location>
</feature>
<dbReference type="Proteomes" id="UP000038009">
    <property type="component" value="Unassembled WGS sequence"/>
</dbReference>
<feature type="compositionally biased region" description="Polar residues" evidence="1">
    <location>
        <begin position="13"/>
        <end position="23"/>
    </location>
</feature>
<dbReference type="EMBL" id="LJSK01000278">
    <property type="protein sequence ID" value="KPI84217.1"/>
    <property type="molecule type" value="Genomic_DNA"/>
</dbReference>
<feature type="compositionally biased region" description="Low complexity" evidence="1">
    <location>
        <begin position="284"/>
        <end position="294"/>
    </location>
</feature>
<protein>
    <submittedName>
        <fullName evidence="2">Uncharacterized protein</fullName>
    </submittedName>
</protein>
<dbReference type="OrthoDB" id="247693at2759"/>
<feature type="compositionally biased region" description="Basic and acidic residues" evidence="1">
    <location>
        <begin position="377"/>
        <end position="391"/>
    </location>
</feature>
<sequence>MSAANSVKGRGATSRTGYNATTTSTLDDQNLLSKLVKSAKSAYSTLGRALDTTLSHQRFGGAEVEPSALTMNRLERERQLRLQRELQHACGDTSMGVGSGGANGALSARGGSSKAREVSPFSEGAAAVSACDGLHIPALPTMAPSMTAAADDGTDFLGGTKIGGDDRGYVTLIGAVPTFATTRQIEDNYELISSFRAYRTDAQRMERQAALRDVSAPHPDLLEQLAPLILQRSVSRQAALVDVETLPYSLRQDFAAKHQASTLPAVGAQAADNAEATTAEEQVAATATMASAAAENSPTNPSLPPAGTWPFTCQGRAELDRVKSLNYLPGQRQPAVGQYFMRYRVVEPRVTGGYIMPQESAQPVAHAAPRLSNSEARAGEEAADDRRPDPSMMGDVDHLGGDAISNYGQTIRDDATFTVWGRHGTERSGDDVSAAQQRVPLQPGENVKGSSMFLSQVPRQVLHGTAAPDVCYWPYPDVRSTTKRVPSVVQLDVPQTQRRREPLVSGVPASVYEVSEDIAANQPRTVTMERTTGRGTHWFGRAPPTTNGEPLDVDEALMATRPKERTALLPPRTREGDYVQDGKANNGTLAPGGPRDTSVSVERNLNYPRPLIGDAAQLTHIRDFGKVPSRAEREARTNVGVTVAYQGDGNDVYGQHTEGEEGGPECVEKHSRSAIIHPCAPGHKDLHSSSPTELGNVPCLTLTKPRMGCVTDFGKGSTRPAHMAPLHDLTYDTESGYALTGDRVKGTPSIGKVVTRQQADHRHAERCGAKVMYNPTDYLAPTVKLVPDFEKQITKEHEFRGHRVQSERYKRLFPAAPGPGHYTVNFSQVE</sequence>
<evidence type="ECO:0000313" key="3">
    <source>
        <dbReference type="Proteomes" id="UP000038009"/>
    </source>
</evidence>
<gene>
    <name evidence="2" type="ORF">ABL78_6733</name>
</gene>
<accession>A0A0N0P3Z2</accession>
<dbReference type="AlphaFoldDB" id="A0A0N0P3Z2"/>
<reference evidence="2 3" key="1">
    <citation type="journal article" date="2015" name="PLoS Pathog.">
        <title>Leptomonas seymouri: Adaptations to the Dixenous Life Cycle Analyzed by Genome Sequencing, Transcriptome Profiling and Co-infection with Leishmania donovani.</title>
        <authorList>
            <person name="Kraeva N."/>
            <person name="Butenko A."/>
            <person name="Hlavacova J."/>
            <person name="Kostygov A."/>
            <person name="Myskova J."/>
            <person name="Grybchuk D."/>
            <person name="Lestinova T."/>
            <person name="Votypka J."/>
            <person name="Volf P."/>
            <person name="Opperdoes F."/>
            <person name="Flegontov P."/>
            <person name="Lukes J."/>
            <person name="Yurchenko V."/>
        </authorList>
    </citation>
    <scope>NUCLEOTIDE SEQUENCE [LARGE SCALE GENOMIC DNA]</scope>
    <source>
        <strain evidence="2 3">ATCC 30220</strain>
    </source>
</reference>
<dbReference type="OMA" id="GQYHVRY"/>
<proteinExistence type="predicted"/>
<feature type="region of interest" description="Disordered" evidence="1">
    <location>
        <begin position="284"/>
        <end position="306"/>
    </location>
</feature>
<feature type="region of interest" description="Disordered" evidence="1">
    <location>
        <begin position="361"/>
        <end position="391"/>
    </location>
</feature>
<evidence type="ECO:0000313" key="2">
    <source>
        <dbReference type="EMBL" id="KPI84217.1"/>
    </source>
</evidence>
<organism evidence="2 3">
    <name type="scientific">Leptomonas seymouri</name>
    <dbReference type="NCBI Taxonomy" id="5684"/>
    <lineage>
        <taxon>Eukaryota</taxon>
        <taxon>Discoba</taxon>
        <taxon>Euglenozoa</taxon>
        <taxon>Kinetoplastea</taxon>
        <taxon>Metakinetoplastina</taxon>
        <taxon>Trypanosomatida</taxon>
        <taxon>Trypanosomatidae</taxon>
        <taxon>Leishmaniinae</taxon>
        <taxon>Leptomonas</taxon>
    </lineage>
</organism>